<sequence length="32" mass="3869">MRSTPHSVEMQIDRIRRFAFHVFLLPFAAEKH</sequence>
<reference evidence="1" key="1">
    <citation type="journal article" date="2021" name="Proc. Natl. Acad. Sci. U.S.A.">
        <title>A Catalog of Tens of Thousands of Viruses from Human Metagenomes Reveals Hidden Associations with Chronic Diseases.</title>
        <authorList>
            <person name="Tisza M.J."/>
            <person name="Buck C.B."/>
        </authorList>
    </citation>
    <scope>NUCLEOTIDE SEQUENCE</scope>
    <source>
        <strain evidence="1">CtEIp38</strain>
    </source>
</reference>
<protein>
    <submittedName>
        <fullName evidence="1">Uncharacterized protein</fullName>
    </submittedName>
</protein>
<proteinExistence type="predicted"/>
<evidence type="ECO:0000313" key="1">
    <source>
        <dbReference type="EMBL" id="DAE17281.1"/>
    </source>
</evidence>
<organism evidence="1">
    <name type="scientific">Siphoviridae sp. ctEIp38</name>
    <dbReference type="NCBI Taxonomy" id="2825394"/>
    <lineage>
        <taxon>Viruses</taxon>
        <taxon>Duplodnaviria</taxon>
        <taxon>Heunggongvirae</taxon>
        <taxon>Uroviricota</taxon>
        <taxon>Caudoviricetes</taxon>
    </lineage>
</organism>
<dbReference type="EMBL" id="BK015638">
    <property type="protein sequence ID" value="DAE17281.1"/>
    <property type="molecule type" value="Genomic_DNA"/>
</dbReference>
<name>A0A8S5QEP6_9CAUD</name>
<accession>A0A8S5QEP6</accession>